<evidence type="ECO:0000259" key="2">
    <source>
        <dbReference type="Pfam" id="PF03168"/>
    </source>
</evidence>
<dbReference type="PANTHER" id="PTHR31459">
    <property type="match status" value="1"/>
</dbReference>
<gene>
    <name evidence="3" type="ORF">ACFPIB_15340</name>
</gene>
<dbReference type="InterPro" id="IPR045043">
    <property type="entry name" value="Lea14-like"/>
</dbReference>
<organism evidence="3 4">
    <name type="scientific">Adhaeribacter terreus</name>
    <dbReference type="NCBI Taxonomy" id="529703"/>
    <lineage>
        <taxon>Bacteria</taxon>
        <taxon>Pseudomonadati</taxon>
        <taxon>Bacteroidota</taxon>
        <taxon>Cytophagia</taxon>
        <taxon>Cytophagales</taxon>
        <taxon>Hymenobacteraceae</taxon>
        <taxon>Adhaeribacter</taxon>
    </lineage>
</organism>
<reference evidence="4" key="1">
    <citation type="journal article" date="2019" name="Int. J. Syst. Evol. Microbiol.">
        <title>The Global Catalogue of Microorganisms (GCM) 10K type strain sequencing project: providing services to taxonomists for standard genome sequencing and annotation.</title>
        <authorList>
            <consortium name="The Broad Institute Genomics Platform"/>
            <consortium name="The Broad Institute Genome Sequencing Center for Infectious Disease"/>
            <person name="Wu L."/>
            <person name="Ma J."/>
        </authorList>
    </citation>
    <scope>NUCLEOTIDE SEQUENCE [LARGE SCALE GENOMIC DNA]</scope>
    <source>
        <strain evidence="4">KACC 12602</strain>
    </source>
</reference>
<feature type="transmembrane region" description="Helical" evidence="1">
    <location>
        <begin position="9"/>
        <end position="29"/>
    </location>
</feature>
<evidence type="ECO:0000256" key="1">
    <source>
        <dbReference type="SAM" id="Phobius"/>
    </source>
</evidence>
<dbReference type="PANTHER" id="PTHR31459:SF2">
    <property type="entry name" value="OS03G0843300 PROTEIN"/>
    <property type="match status" value="1"/>
</dbReference>
<dbReference type="RefSeq" id="WP_378018348.1">
    <property type="nucleotide sequence ID" value="NZ_JBHSKT010000010.1"/>
</dbReference>
<evidence type="ECO:0000313" key="3">
    <source>
        <dbReference type="EMBL" id="MFC5271990.1"/>
    </source>
</evidence>
<proteinExistence type="predicted"/>
<dbReference type="Proteomes" id="UP001596161">
    <property type="component" value="Unassembled WGS sequence"/>
</dbReference>
<dbReference type="Gene3D" id="2.60.40.1820">
    <property type="match status" value="5"/>
</dbReference>
<keyword evidence="1" id="KW-0472">Membrane</keyword>
<dbReference type="SUPFAM" id="SSF117070">
    <property type="entry name" value="LEA14-like"/>
    <property type="match status" value="5"/>
</dbReference>
<dbReference type="Pfam" id="PF03168">
    <property type="entry name" value="LEA_2"/>
    <property type="match status" value="2"/>
</dbReference>
<protein>
    <submittedName>
        <fullName evidence="3">LEA type 2 family protein</fullName>
    </submittedName>
</protein>
<dbReference type="InterPro" id="IPR004864">
    <property type="entry name" value="LEA_2"/>
</dbReference>
<accession>A0ABW0EFL8</accession>
<dbReference type="EMBL" id="JBHSKT010000010">
    <property type="protein sequence ID" value="MFC5271990.1"/>
    <property type="molecule type" value="Genomic_DNA"/>
</dbReference>
<evidence type="ECO:0000313" key="4">
    <source>
        <dbReference type="Proteomes" id="UP001596161"/>
    </source>
</evidence>
<keyword evidence="1" id="KW-0812">Transmembrane</keyword>
<keyword evidence="4" id="KW-1185">Reference proteome</keyword>
<sequence length="821" mass="92319">MSNSNKKKAGLMIAGFLLLIGLLGTLLFYNRHFFYPKVKAVTKLHVEWGKDTTVVQAGIRMQNRLPFSFQIDSVSYQIRHKGEKIGWGKQVQEQSLPALQEQTFDFSLLLDKDRYRKLLTQPQSQDSLELEVLVQIYADPPFIGPQNVAINRTLTTAIPQKPALQIDTFFVKSFSPEGGYIFQLNLNTENVNLPDLEITNLQYAIRLSDSMVINGKTDTAFHIKNGAKMVAVPVHLETSEVIELIRQKLSKKHVWPYEANVSADIKANHKLFENTAVSVTKAGTLDTRKIGSGPMAMPTVKHLENLRLQTKEKNTYLQAELLLHNPTKLPLYLDSARYFLRHKGKVVAQGGKDFEKTLPAKGNQKLELPLTVNNAEYQQLMAQPSGEKEIPLDVEMRFYYNLKGSKPQQISVRKKITVPVTKSPSFEFVDVKIKQLDPELGAQLLVKLKIQSQNPDRLQLDNFRYHLLLKNDIDITGKTQQTILLDSGKTEVEIPVDLSGDNANQLTKGLVQGIESWPYTFTGTAAVTAPNSLLNQTDITLQTSGVYNINSKGTPDFMPEFSKIDTLNITMHYDTAWVHMYAAIYNTLPATIHISQLQVDVIHDNESVGKSEEKLNLDLAPNTNTFAWHTLGVNYGLWEDHVNRSQQQDSMYLNFPTSLVLSLGNLSSQDVQLDLNTRIATPASPVTLLQRLKLRGFGFGQGLKFNAVVAVQNANVKGLTIKNIDYRVSLENGVEICGKINRTYNIPTGISEVLVPMNLSVWEALKLLKRQLLGPPLIDYKINATAQLRTDNPKLSNVFVIFENHNQSNLKQKKTLRNPPQ</sequence>
<keyword evidence="1" id="KW-1133">Transmembrane helix</keyword>
<comment type="caution">
    <text evidence="3">The sequence shown here is derived from an EMBL/GenBank/DDBJ whole genome shotgun (WGS) entry which is preliminary data.</text>
</comment>
<feature type="domain" description="Late embryogenesis abundant protein LEA-2 subgroup" evidence="2">
    <location>
        <begin position="322"/>
        <end position="411"/>
    </location>
</feature>
<feature type="domain" description="Late embryogenesis abundant protein LEA-2 subgroup" evidence="2">
    <location>
        <begin position="59"/>
        <end position="152"/>
    </location>
</feature>
<name>A0ABW0EFL8_9BACT</name>